<dbReference type="RefSeq" id="WP_006061772.1">
    <property type="nucleotide sequence ID" value="NZ_KB290821.1"/>
</dbReference>
<dbReference type="PANTHER" id="PTHR30204">
    <property type="entry name" value="REDOX-CYCLING DRUG-SENSING TRANSCRIPTIONAL ACTIVATOR SOXR"/>
    <property type="match status" value="1"/>
</dbReference>
<keyword evidence="8" id="KW-1185">Reference proteome</keyword>
<feature type="compositionally biased region" description="Basic and acidic residues" evidence="5">
    <location>
        <begin position="154"/>
        <end position="163"/>
    </location>
</feature>
<evidence type="ECO:0000256" key="4">
    <source>
        <dbReference type="ARBA" id="ARBA00023163"/>
    </source>
</evidence>
<evidence type="ECO:0000313" key="8">
    <source>
        <dbReference type="Proteomes" id="UP000010445"/>
    </source>
</evidence>
<gene>
    <name evidence="7" type="ORF">HMPREF9997_00075</name>
</gene>
<dbReference type="PANTHER" id="PTHR30204:SF69">
    <property type="entry name" value="MERR-FAMILY TRANSCRIPTIONAL REGULATOR"/>
    <property type="match status" value="1"/>
</dbReference>
<dbReference type="GO" id="GO:0003677">
    <property type="term" value="F:DNA binding"/>
    <property type="evidence" value="ECO:0007669"/>
    <property type="project" value="UniProtKB-KW"/>
</dbReference>
<evidence type="ECO:0000259" key="6">
    <source>
        <dbReference type="PROSITE" id="PS50937"/>
    </source>
</evidence>
<dbReference type="OrthoDB" id="9802944at2"/>
<dbReference type="AlphaFoldDB" id="L1MN80"/>
<keyword evidence="1" id="KW-0678">Repressor</keyword>
<dbReference type="SUPFAM" id="SSF46955">
    <property type="entry name" value="Putative DNA-binding domain"/>
    <property type="match status" value="1"/>
</dbReference>
<feature type="region of interest" description="Disordered" evidence="5">
    <location>
        <begin position="128"/>
        <end position="163"/>
    </location>
</feature>
<dbReference type="HOGENOM" id="CLU_060077_8_2_11"/>
<dbReference type="eggNOG" id="COG0789">
    <property type="taxonomic scope" value="Bacteria"/>
</dbReference>
<dbReference type="InterPro" id="IPR047057">
    <property type="entry name" value="MerR_fam"/>
</dbReference>
<dbReference type="SMART" id="SM00422">
    <property type="entry name" value="HTH_MERR"/>
    <property type="match status" value="1"/>
</dbReference>
<evidence type="ECO:0000256" key="5">
    <source>
        <dbReference type="SAM" id="MobiDB-lite"/>
    </source>
</evidence>
<evidence type="ECO:0000256" key="1">
    <source>
        <dbReference type="ARBA" id="ARBA00022491"/>
    </source>
</evidence>
<organism evidence="7 8">
    <name type="scientific">Corynebacterium durum F0235</name>
    <dbReference type="NCBI Taxonomy" id="1035195"/>
    <lineage>
        <taxon>Bacteria</taxon>
        <taxon>Bacillati</taxon>
        <taxon>Actinomycetota</taxon>
        <taxon>Actinomycetes</taxon>
        <taxon>Mycobacteriales</taxon>
        <taxon>Corynebacteriaceae</taxon>
        <taxon>Corynebacterium</taxon>
    </lineage>
</organism>
<dbReference type="PROSITE" id="PS50937">
    <property type="entry name" value="HTH_MERR_2"/>
    <property type="match status" value="1"/>
</dbReference>
<dbReference type="Proteomes" id="UP000010445">
    <property type="component" value="Unassembled WGS sequence"/>
</dbReference>
<dbReference type="STRING" id="1035195.HMPREF9997_00075"/>
<keyword evidence="3" id="KW-0238">DNA-binding</keyword>
<dbReference type="InterPro" id="IPR009061">
    <property type="entry name" value="DNA-bd_dom_put_sf"/>
</dbReference>
<evidence type="ECO:0000256" key="2">
    <source>
        <dbReference type="ARBA" id="ARBA00023015"/>
    </source>
</evidence>
<protein>
    <submittedName>
        <fullName evidence="7">Transcriptional regulator, MerR family</fullName>
    </submittedName>
</protein>
<dbReference type="InterPro" id="IPR000551">
    <property type="entry name" value="MerR-type_HTH_dom"/>
</dbReference>
<dbReference type="Gene3D" id="1.10.1660.10">
    <property type="match status" value="1"/>
</dbReference>
<accession>L1MN80</accession>
<sequence length="163" mass="18257">MASSEHYSIKQVSEMSGLPPSTLRYYESIGIIPVISRDSSSKQRVYSEDDLGFIKNVACLYGLGLSITDMREYLTNMAGATPVHAHNQVALLQRQAETLEEEAALLESRRRYVAAKVAYWQAVEAGDQETLASADEESRRRSADLRQAIHTMSKRKDNEDSDI</sequence>
<proteinExistence type="predicted"/>
<name>L1MN80_9CORY</name>
<dbReference type="Pfam" id="PF13411">
    <property type="entry name" value="MerR_1"/>
    <property type="match status" value="1"/>
</dbReference>
<keyword evidence="4" id="KW-0804">Transcription</keyword>
<evidence type="ECO:0000313" key="7">
    <source>
        <dbReference type="EMBL" id="EKX92409.1"/>
    </source>
</evidence>
<keyword evidence="2" id="KW-0805">Transcription regulation</keyword>
<dbReference type="PATRIC" id="fig|1035195.3.peg.66"/>
<feature type="domain" description="HTH merR-type" evidence="6">
    <location>
        <begin position="6"/>
        <end position="76"/>
    </location>
</feature>
<dbReference type="EMBL" id="AMEM01000005">
    <property type="protein sequence ID" value="EKX92409.1"/>
    <property type="molecule type" value="Genomic_DNA"/>
</dbReference>
<reference evidence="7 8" key="1">
    <citation type="submission" date="2012-05" db="EMBL/GenBank/DDBJ databases">
        <authorList>
            <person name="Weinstock G."/>
            <person name="Sodergren E."/>
            <person name="Lobos E.A."/>
            <person name="Fulton L."/>
            <person name="Fulton R."/>
            <person name="Courtney L."/>
            <person name="Fronick C."/>
            <person name="O'Laughlin M."/>
            <person name="Godfrey J."/>
            <person name="Wilson R.M."/>
            <person name="Miner T."/>
            <person name="Farmer C."/>
            <person name="Delehaunty K."/>
            <person name="Cordes M."/>
            <person name="Minx P."/>
            <person name="Tomlinson C."/>
            <person name="Chen J."/>
            <person name="Wollam A."/>
            <person name="Pepin K.H."/>
            <person name="Bhonagiri V."/>
            <person name="Zhang X."/>
            <person name="Suruliraj S."/>
            <person name="Warren W."/>
            <person name="Mitreva M."/>
            <person name="Mardis E.R."/>
            <person name="Wilson R.K."/>
        </authorList>
    </citation>
    <scope>NUCLEOTIDE SEQUENCE [LARGE SCALE GENOMIC DNA]</scope>
    <source>
        <strain evidence="7 8">F0235</strain>
    </source>
</reference>
<comment type="caution">
    <text evidence="7">The sequence shown here is derived from an EMBL/GenBank/DDBJ whole genome shotgun (WGS) entry which is preliminary data.</text>
</comment>
<dbReference type="GO" id="GO:0003700">
    <property type="term" value="F:DNA-binding transcription factor activity"/>
    <property type="evidence" value="ECO:0007669"/>
    <property type="project" value="InterPro"/>
</dbReference>
<evidence type="ECO:0000256" key="3">
    <source>
        <dbReference type="ARBA" id="ARBA00023125"/>
    </source>
</evidence>